<dbReference type="RefSeq" id="WP_074642048.1">
    <property type="nucleotide sequence ID" value="NZ_FOFU01000003.1"/>
</dbReference>
<dbReference type="PROSITE" id="PS00198">
    <property type="entry name" value="4FE4S_FER_1"/>
    <property type="match status" value="1"/>
</dbReference>
<feature type="domain" description="4Fe-4S ferredoxin-type" evidence="5">
    <location>
        <begin position="310"/>
        <end position="339"/>
    </location>
</feature>
<dbReference type="InterPro" id="IPR017896">
    <property type="entry name" value="4Fe4S_Fe-S-bd"/>
</dbReference>
<sequence length="371" mass="40592">MTTTVALQRCAEYDFDKVLECIHVMFELVPPPDVRGKTVLLKPNILYPKSPDLAVCTHPVVVGAVVQAFKDLGAARVIAGESPAIANSTMAAKVTGMYDQVVINGGEWADFKTPAVAACQDGKIVKSLNFAKQFLEADIIVSVAKLKSHQLMAYTGAMKNLFGLMIGLEKAEQHYRFSNKADFAAFLTDLNIAAKPQYAIMDAIVGMEGPGGPGGGDPINLGFLAASDNILALDWKCSELVGYNPHLIANLEDALKRSLWLKSEKEIKTAGASEDTCRCTTFKIVKEPSETLQKMMPRWLNLIATPLLTKTPRFNARKCKKCGRCEQICPAHLIKMNGPDDSAQLNDKQKCLHCFCCHEICPADAIKLKRF</sequence>
<dbReference type="OrthoDB" id="9807879at2"/>
<dbReference type="InterPro" id="IPR007160">
    <property type="entry name" value="DUF362"/>
</dbReference>
<organism evidence="6 7">
    <name type="scientific">Treponema bryantii</name>
    <dbReference type="NCBI Taxonomy" id="163"/>
    <lineage>
        <taxon>Bacteria</taxon>
        <taxon>Pseudomonadati</taxon>
        <taxon>Spirochaetota</taxon>
        <taxon>Spirochaetia</taxon>
        <taxon>Spirochaetales</taxon>
        <taxon>Treponemataceae</taxon>
        <taxon>Treponema</taxon>
    </lineage>
</organism>
<dbReference type="PANTHER" id="PTHR24960:SF79">
    <property type="entry name" value="PHOTOSYSTEM I IRON-SULFUR CENTER"/>
    <property type="match status" value="1"/>
</dbReference>
<dbReference type="Pfam" id="PF04015">
    <property type="entry name" value="DUF362"/>
    <property type="match status" value="1"/>
</dbReference>
<evidence type="ECO:0000256" key="4">
    <source>
        <dbReference type="ARBA" id="ARBA00023014"/>
    </source>
</evidence>
<dbReference type="GO" id="GO:0046872">
    <property type="term" value="F:metal ion binding"/>
    <property type="evidence" value="ECO:0007669"/>
    <property type="project" value="UniProtKB-KW"/>
</dbReference>
<protein>
    <submittedName>
        <fullName evidence="6">Uncharacterized conserved protein, DUF362 family</fullName>
    </submittedName>
</protein>
<evidence type="ECO:0000313" key="7">
    <source>
        <dbReference type="Proteomes" id="UP000182360"/>
    </source>
</evidence>
<dbReference type="PANTHER" id="PTHR24960">
    <property type="entry name" value="PHOTOSYSTEM I IRON-SULFUR CENTER-RELATED"/>
    <property type="match status" value="1"/>
</dbReference>
<keyword evidence="4" id="KW-0411">Iron-sulfur</keyword>
<dbReference type="Pfam" id="PF13237">
    <property type="entry name" value="Fer4_10"/>
    <property type="match status" value="1"/>
</dbReference>
<proteinExistence type="predicted"/>
<gene>
    <name evidence="6" type="ORF">SAMN04487977_10335</name>
</gene>
<dbReference type="EMBL" id="FOFU01000003">
    <property type="protein sequence ID" value="SEQ21142.1"/>
    <property type="molecule type" value="Genomic_DNA"/>
</dbReference>
<dbReference type="STRING" id="163.SAMN04487775_10530"/>
<evidence type="ECO:0000313" key="6">
    <source>
        <dbReference type="EMBL" id="SEQ21142.1"/>
    </source>
</evidence>
<dbReference type="PROSITE" id="PS51379">
    <property type="entry name" value="4FE4S_FER_2"/>
    <property type="match status" value="2"/>
</dbReference>
<dbReference type="AlphaFoldDB" id="A0A1H9E6A4"/>
<evidence type="ECO:0000259" key="5">
    <source>
        <dbReference type="PROSITE" id="PS51379"/>
    </source>
</evidence>
<name>A0A1H9E6A4_9SPIR</name>
<evidence type="ECO:0000256" key="2">
    <source>
        <dbReference type="ARBA" id="ARBA00022723"/>
    </source>
</evidence>
<dbReference type="InterPro" id="IPR017900">
    <property type="entry name" value="4Fe4S_Fe_S_CS"/>
</dbReference>
<feature type="domain" description="4Fe-4S ferredoxin-type" evidence="5">
    <location>
        <begin position="341"/>
        <end position="371"/>
    </location>
</feature>
<dbReference type="SUPFAM" id="SSF54862">
    <property type="entry name" value="4Fe-4S ferredoxins"/>
    <property type="match status" value="1"/>
</dbReference>
<dbReference type="Proteomes" id="UP000182360">
    <property type="component" value="Unassembled WGS sequence"/>
</dbReference>
<keyword evidence="1" id="KW-0004">4Fe-4S</keyword>
<evidence type="ECO:0000256" key="3">
    <source>
        <dbReference type="ARBA" id="ARBA00023004"/>
    </source>
</evidence>
<dbReference type="Gene3D" id="3.30.70.20">
    <property type="match status" value="1"/>
</dbReference>
<dbReference type="GO" id="GO:0051539">
    <property type="term" value="F:4 iron, 4 sulfur cluster binding"/>
    <property type="evidence" value="ECO:0007669"/>
    <property type="project" value="UniProtKB-KW"/>
</dbReference>
<evidence type="ECO:0000256" key="1">
    <source>
        <dbReference type="ARBA" id="ARBA00022485"/>
    </source>
</evidence>
<keyword evidence="3" id="KW-0408">Iron</keyword>
<accession>A0A1H9E6A4</accession>
<keyword evidence="2" id="KW-0479">Metal-binding</keyword>
<reference evidence="6 7" key="1">
    <citation type="submission" date="2016-10" db="EMBL/GenBank/DDBJ databases">
        <authorList>
            <person name="de Groot N.N."/>
        </authorList>
    </citation>
    <scope>NUCLEOTIDE SEQUENCE [LARGE SCALE GENOMIC DNA]</scope>
    <source>
        <strain evidence="6 7">B25</strain>
    </source>
</reference>
<keyword evidence="7" id="KW-1185">Reference proteome</keyword>
<dbReference type="InterPro" id="IPR050157">
    <property type="entry name" value="PSI_iron-sulfur_center"/>
</dbReference>